<accession>A0ABT7ADW1</accession>
<evidence type="ECO:0000256" key="8">
    <source>
        <dbReference type="SAM" id="SignalP"/>
    </source>
</evidence>
<evidence type="ECO:0000313" key="11">
    <source>
        <dbReference type="Proteomes" id="UP001321492"/>
    </source>
</evidence>
<dbReference type="InterPro" id="IPR050570">
    <property type="entry name" value="Cell_wall_metabolism_enzyme"/>
</dbReference>
<keyword evidence="5" id="KW-0862">Zinc</keyword>
<evidence type="ECO:0000256" key="6">
    <source>
        <dbReference type="ARBA" id="ARBA00023049"/>
    </source>
</evidence>
<dbReference type="PROSITE" id="PS51318">
    <property type="entry name" value="TAT"/>
    <property type="match status" value="1"/>
</dbReference>
<feature type="coiled-coil region" evidence="7">
    <location>
        <begin position="49"/>
        <end position="125"/>
    </location>
</feature>
<proteinExistence type="predicted"/>
<feature type="coiled-coil region" evidence="7">
    <location>
        <begin position="256"/>
        <end position="304"/>
    </location>
</feature>
<dbReference type="Gene3D" id="2.70.70.10">
    <property type="entry name" value="Glucose Permease (Domain IIA)"/>
    <property type="match status" value="1"/>
</dbReference>
<keyword evidence="2" id="KW-0645">Protease</keyword>
<evidence type="ECO:0000259" key="9">
    <source>
        <dbReference type="Pfam" id="PF01551"/>
    </source>
</evidence>
<dbReference type="InterPro" id="IPR011055">
    <property type="entry name" value="Dup_hybrid_motif"/>
</dbReference>
<dbReference type="Gene3D" id="6.10.250.3150">
    <property type="match status" value="1"/>
</dbReference>
<gene>
    <name evidence="10" type="ORF">QNA08_04755</name>
</gene>
<feature type="signal peptide" evidence="8">
    <location>
        <begin position="1"/>
        <end position="34"/>
    </location>
</feature>
<dbReference type="InterPro" id="IPR016047">
    <property type="entry name" value="M23ase_b-sheet_dom"/>
</dbReference>
<keyword evidence="8" id="KW-0732">Signal</keyword>
<dbReference type="RefSeq" id="WP_283739532.1">
    <property type="nucleotide sequence ID" value="NZ_JASJEV010000002.1"/>
</dbReference>
<protein>
    <submittedName>
        <fullName evidence="10">Peptidoglycan DD-metalloendopeptidase family protein</fullName>
    </submittedName>
</protein>
<sequence>MSPAAPDVLAHTRRRLIAAGAGLAFAVAAGPAAAEGPSRTAPPTAPSAAERALEKAAETSAQKASREEELKALQEELRANAEAKARLDAEIAALRSDRAKLNAALLDATERTKAAETRITALEQRLMTLDGSEQAIRRSLESRRGVIVEVLAALQRMGRRPPPAVLARPEDMLEAVRTSILLGAVVPELRAETEALASDLAELLRLRAAIASDKQALDKDLATLAGERERLSALVAARQQQLVDVERLAADEAGKATALAAQARSLKELIDRMEREISASQRAAEEARKAAEAQAREAQEKLAAAPFKDPARLAPKIAFAEAKGMLPMPVSGQLLRPFGAPDGFGGATKGISLAARPGGIVAAPSDGWVAFAGPFRSFGQLLIINAGGGYYILLAGMERINVALGQFVLAGEPVAVMGETATPLSTAFGGGTNGPVLYVEFRKDGGSIDPAPWWARSQGEKVRG</sequence>
<evidence type="ECO:0000256" key="7">
    <source>
        <dbReference type="SAM" id="Coils"/>
    </source>
</evidence>
<feature type="domain" description="M23ase beta-sheet core" evidence="9">
    <location>
        <begin position="348"/>
        <end position="450"/>
    </location>
</feature>
<dbReference type="PANTHER" id="PTHR21666:SF288">
    <property type="entry name" value="CELL DIVISION PROTEIN YTFB"/>
    <property type="match status" value="1"/>
</dbReference>
<evidence type="ECO:0000256" key="2">
    <source>
        <dbReference type="ARBA" id="ARBA00022670"/>
    </source>
</evidence>
<keyword evidence="11" id="KW-1185">Reference proteome</keyword>
<evidence type="ECO:0000256" key="4">
    <source>
        <dbReference type="ARBA" id="ARBA00022801"/>
    </source>
</evidence>
<dbReference type="PANTHER" id="PTHR21666">
    <property type="entry name" value="PEPTIDASE-RELATED"/>
    <property type="match status" value="1"/>
</dbReference>
<keyword evidence="7" id="KW-0175">Coiled coil</keyword>
<evidence type="ECO:0000313" key="10">
    <source>
        <dbReference type="EMBL" id="MDJ1157549.1"/>
    </source>
</evidence>
<keyword evidence="3" id="KW-0479">Metal-binding</keyword>
<keyword evidence="6" id="KW-0482">Metalloprotease</keyword>
<reference evidence="10 11" key="1">
    <citation type="submission" date="2023-05" db="EMBL/GenBank/DDBJ databases">
        <title>Chelatococcus sp. nov., a moderately thermophilic bacterium isolated from hot spring microbial mat.</title>
        <authorList>
            <person name="Hu C.-J."/>
            <person name="Li W.-J."/>
        </authorList>
    </citation>
    <scope>NUCLEOTIDE SEQUENCE [LARGE SCALE GENOMIC DNA]</scope>
    <source>
        <strain evidence="10 11">SYSU G07232</strain>
    </source>
</reference>
<comment type="caution">
    <text evidence="10">The sequence shown here is derived from an EMBL/GenBank/DDBJ whole genome shotgun (WGS) entry which is preliminary data.</text>
</comment>
<dbReference type="InterPro" id="IPR006311">
    <property type="entry name" value="TAT_signal"/>
</dbReference>
<comment type="cofactor">
    <cofactor evidence="1">
        <name>Zn(2+)</name>
        <dbReference type="ChEBI" id="CHEBI:29105"/>
    </cofactor>
</comment>
<dbReference type="SUPFAM" id="SSF51261">
    <property type="entry name" value="Duplicated hybrid motif"/>
    <property type="match status" value="1"/>
</dbReference>
<name>A0ABT7ADW1_9HYPH</name>
<dbReference type="EMBL" id="JASJEV010000002">
    <property type="protein sequence ID" value="MDJ1157549.1"/>
    <property type="molecule type" value="Genomic_DNA"/>
</dbReference>
<evidence type="ECO:0000256" key="1">
    <source>
        <dbReference type="ARBA" id="ARBA00001947"/>
    </source>
</evidence>
<organism evidence="10 11">
    <name type="scientific">Chelatococcus albus</name>
    <dbReference type="NCBI Taxonomy" id="3047466"/>
    <lineage>
        <taxon>Bacteria</taxon>
        <taxon>Pseudomonadati</taxon>
        <taxon>Pseudomonadota</taxon>
        <taxon>Alphaproteobacteria</taxon>
        <taxon>Hyphomicrobiales</taxon>
        <taxon>Chelatococcaceae</taxon>
        <taxon>Chelatococcus</taxon>
    </lineage>
</organism>
<dbReference type="Pfam" id="PF01551">
    <property type="entry name" value="Peptidase_M23"/>
    <property type="match status" value="1"/>
</dbReference>
<evidence type="ECO:0000256" key="3">
    <source>
        <dbReference type="ARBA" id="ARBA00022723"/>
    </source>
</evidence>
<dbReference type="Proteomes" id="UP001321492">
    <property type="component" value="Unassembled WGS sequence"/>
</dbReference>
<keyword evidence="4" id="KW-0378">Hydrolase</keyword>
<evidence type="ECO:0000256" key="5">
    <source>
        <dbReference type="ARBA" id="ARBA00022833"/>
    </source>
</evidence>
<feature type="chain" id="PRO_5046783441" evidence="8">
    <location>
        <begin position="35"/>
        <end position="464"/>
    </location>
</feature>